<dbReference type="Proteomes" id="UP000007934">
    <property type="component" value="Chromosome"/>
</dbReference>
<name>E7AC87_HELFC</name>
<dbReference type="GeneID" id="36134851"/>
<feature type="transmembrane region" description="Helical" evidence="1">
    <location>
        <begin position="12"/>
        <end position="29"/>
    </location>
</feature>
<feature type="transmembrane region" description="Helical" evidence="1">
    <location>
        <begin position="87"/>
        <end position="103"/>
    </location>
</feature>
<evidence type="ECO:0000313" key="3">
    <source>
        <dbReference type="Proteomes" id="UP000007934"/>
    </source>
</evidence>
<dbReference type="EMBL" id="FQ670179">
    <property type="protein sequence ID" value="CBY82169.1"/>
    <property type="molecule type" value="Genomic_DNA"/>
</dbReference>
<dbReference type="OrthoDB" id="5321146at2"/>
<evidence type="ECO:0000313" key="2">
    <source>
        <dbReference type="EMBL" id="CBY82169.1"/>
    </source>
</evidence>
<sequence length="104" mass="11584">MDKAFIKKALHFANTIWFFAIVNTMMIPNHHHHGVGAGMAIMLFGLLGYIGAIILVLCPNKRISLRIIALGFVLCCCVFTPPIRYMGHILLSVGALVFLGVFWR</sequence>
<keyword evidence="1" id="KW-0812">Transmembrane</keyword>
<keyword evidence="3" id="KW-1185">Reference proteome</keyword>
<dbReference type="HOGENOM" id="CLU_2246236_0_0_7"/>
<protein>
    <submittedName>
        <fullName evidence="2">Uncharacterized protein</fullName>
    </submittedName>
</protein>
<dbReference type="STRING" id="936155.HFELIS_00850"/>
<keyword evidence="1" id="KW-1133">Transmembrane helix</keyword>
<evidence type="ECO:0000256" key="1">
    <source>
        <dbReference type="SAM" id="Phobius"/>
    </source>
</evidence>
<dbReference type="KEGG" id="hfe:HFELIS_00850"/>
<proteinExistence type="predicted"/>
<feature type="transmembrane region" description="Helical" evidence="1">
    <location>
        <begin position="63"/>
        <end position="81"/>
    </location>
</feature>
<keyword evidence="1" id="KW-0472">Membrane</keyword>
<gene>
    <name evidence="2" type="ordered locus">Hfelis_00850</name>
</gene>
<organism evidence="2 3">
    <name type="scientific">Helicobacter felis (strain ATCC 49179 / CCUG 28539 / NCTC 12436 / CS1)</name>
    <dbReference type="NCBI Taxonomy" id="936155"/>
    <lineage>
        <taxon>Bacteria</taxon>
        <taxon>Pseudomonadati</taxon>
        <taxon>Campylobacterota</taxon>
        <taxon>Epsilonproteobacteria</taxon>
        <taxon>Campylobacterales</taxon>
        <taxon>Helicobacteraceae</taxon>
        <taxon>Helicobacter</taxon>
    </lineage>
</organism>
<reference evidence="2 3" key="1">
    <citation type="journal article" date="2011" name="Genome Biol. Evol.">
        <title>Comparative whole genome sequence analysis of the carcinogenic bacterial model pathogen Helicobacter felis.</title>
        <authorList>
            <person name="Arnold I.C."/>
            <person name="Zigova Z."/>
            <person name="Holden M."/>
            <person name="Lawley T.D."/>
            <person name="Rad R."/>
            <person name="Dougan G."/>
            <person name="Falkow S."/>
            <person name="Bentley S.D."/>
            <person name="Muller A."/>
        </authorList>
    </citation>
    <scope>NUCLEOTIDE SEQUENCE [LARGE SCALE GENOMIC DNA]</scope>
    <source>
        <strain evidence="3">ATCC 49179 / CCUG 28539 / NCTC 12436 / CS1</strain>
    </source>
</reference>
<dbReference type="RefSeq" id="WP_013468539.1">
    <property type="nucleotide sequence ID" value="NC_014810.2"/>
</dbReference>
<dbReference type="AlphaFoldDB" id="E7AC87"/>
<feature type="transmembrane region" description="Helical" evidence="1">
    <location>
        <begin position="35"/>
        <end position="56"/>
    </location>
</feature>
<accession>E7AC87</accession>